<feature type="transmembrane region" description="Helical" evidence="1">
    <location>
        <begin position="65"/>
        <end position="85"/>
    </location>
</feature>
<organism evidence="2 3">
    <name type="scientific">Amycolatopsis sulphurea</name>
    <dbReference type="NCBI Taxonomy" id="76022"/>
    <lineage>
        <taxon>Bacteria</taxon>
        <taxon>Bacillati</taxon>
        <taxon>Actinomycetota</taxon>
        <taxon>Actinomycetes</taxon>
        <taxon>Pseudonocardiales</taxon>
        <taxon>Pseudonocardiaceae</taxon>
        <taxon>Amycolatopsis</taxon>
    </lineage>
</organism>
<evidence type="ECO:0000256" key="1">
    <source>
        <dbReference type="SAM" id="Phobius"/>
    </source>
</evidence>
<evidence type="ECO:0000313" key="3">
    <source>
        <dbReference type="Proteomes" id="UP000243542"/>
    </source>
</evidence>
<evidence type="ECO:0008006" key="4">
    <source>
        <dbReference type="Google" id="ProtNLM"/>
    </source>
</evidence>
<dbReference type="RefSeq" id="WP_098509730.1">
    <property type="nucleotide sequence ID" value="NZ_JBIAKZ010000007.1"/>
</dbReference>
<comment type="caution">
    <text evidence="2">The sequence shown here is derived from an EMBL/GenBank/DDBJ whole genome shotgun (WGS) entry which is preliminary data.</text>
</comment>
<keyword evidence="1" id="KW-1133">Transmembrane helix</keyword>
<evidence type="ECO:0000313" key="2">
    <source>
        <dbReference type="EMBL" id="PFG57075.1"/>
    </source>
</evidence>
<name>A0A2A9G2V5_9PSEU</name>
<dbReference type="AlphaFoldDB" id="A0A2A9G2V5"/>
<dbReference type="Proteomes" id="UP000243542">
    <property type="component" value="Unassembled WGS sequence"/>
</dbReference>
<feature type="transmembrane region" description="Helical" evidence="1">
    <location>
        <begin position="38"/>
        <end position="59"/>
    </location>
</feature>
<sequence length="89" mass="9361">MLSHDERAELDKIEHWFETADPALATALRRGKPIPSTAPLLVLTVLLDVAAAGLLTAGLLTTSPALTLCALLAAAGGAVAHLAHFRERR</sequence>
<dbReference type="Pfam" id="PF11239">
    <property type="entry name" value="DUF3040"/>
    <property type="match status" value="1"/>
</dbReference>
<keyword evidence="3" id="KW-1185">Reference proteome</keyword>
<dbReference type="EMBL" id="PDJK01000001">
    <property type="protein sequence ID" value="PFG57075.1"/>
    <property type="molecule type" value="Genomic_DNA"/>
</dbReference>
<reference evidence="2 3" key="1">
    <citation type="submission" date="2017-10" db="EMBL/GenBank/DDBJ databases">
        <title>Sequencing the genomes of 1000 actinobacteria strains.</title>
        <authorList>
            <person name="Klenk H.-P."/>
        </authorList>
    </citation>
    <scope>NUCLEOTIDE SEQUENCE [LARGE SCALE GENOMIC DNA]</scope>
    <source>
        <strain evidence="2 3">DSM 46092</strain>
    </source>
</reference>
<dbReference type="InterPro" id="IPR021401">
    <property type="entry name" value="DUF3040"/>
</dbReference>
<keyword evidence="1" id="KW-0812">Transmembrane</keyword>
<keyword evidence="1" id="KW-0472">Membrane</keyword>
<gene>
    <name evidence="2" type="ORF">ATK36_0630</name>
</gene>
<proteinExistence type="predicted"/>
<protein>
    <recommendedName>
        <fullName evidence="4">DUF3040 family protein</fullName>
    </recommendedName>
</protein>
<accession>A0A2A9G2V5</accession>